<feature type="region of interest" description="Disordered" evidence="1">
    <location>
        <begin position="290"/>
        <end position="353"/>
    </location>
</feature>
<name>A0ABS2FYC5_9FIRM</name>
<dbReference type="InterPro" id="IPR005094">
    <property type="entry name" value="Endonuclease_MobA/VirD2"/>
</dbReference>
<sequence>MATVNFIKYKKQSAGALSGVTRYISQDEKTLDENGRQLVSGQNCTPQLADREFQATRDACRKDSPVWFYHYVQSFSPDEVITGEQAHQLAKEFAAKAWPDSEVLIATHLDAEHIHSHFVVNAVCWESGKMLRQGPNTLRSLRQLSDELCLEHGFSVLPQQKKKQSQGMGTREYRSAAKGQSWKFRLMNTIDQCMRYSATKDEFLSLMESEGYQVRWMDSRKNITYTTPEGMKCRDDRLHEEKYTKEVMEREFRIRAEIVRGRTETAEPAAGPVRTGRAAGCPHGAELGRSAGGAHCPVPAGKNEQRPAGAPGGQRWPTGGPTSGVGPTGGAAPHPGPTGGAGGGCGPNEGGAETGWEKERAAFFSAQAQTSQTAPARHLLEQSAAGADSPGVDWGRAVGGLVQLGKTLEHDAHADPVRDATTTHHHGDKKALRKEREKKIAMGHKADDHEEEQKWEQSM</sequence>
<proteinExistence type="predicted"/>
<protein>
    <submittedName>
        <fullName evidence="3">Relaxase/mobilization nuclease domain-containing protein</fullName>
    </submittedName>
</protein>
<organism evidence="3 4">
    <name type="scientific">Oscillibacter valericigenes</name>
    <dbReference type="NCBI Taxonomy" id="351091"/>
    <lineage>
        <taxon>Bacteria</taxon>
        <taxon>Bacillati</taxon>
        <taxon>Bacillota</taxon>
        <taxon>Clostridia</taxon>
        <taxon>Eubacteriales</taxon>
        <taxon>Oscillospiraceae</taxon>
        <taxon>Oscillibacter</taxon>
    </lineage>
</organism>
<dbReference type="Pfam" id="PF03432">
    <property type="entry name" value="Relaxase"/>
    <property type="match status" value="1"/>
</dbReference>
<reference evidence="3 4" key="1">
    <citation type="journal article" date="2021" name="Sci. Rep.">
        <title>The distribution of antibiotic resistance genes in chicken gut microbiota commensals.</title>
        <authorList>
            <person name="Juricova H."/>
            <person name="Matiasovicova J."/>
            <person name="Kubasova T."/>
            <person name="Cejkova D."/>
            <person name="Rychlik I."/>
        </authorList>
    </citation>
    <scope>NUCLEOTIDE SEQUENCE [LARGE SCALE GENOMIC DNA]</scope>
    <source>
        <strain evidence="3 4">An411</strain>
    </source>
</reference>
<evidence type="ECO:0000259" key="2">
    <source>
        <dbReference type="Pfam" id="PF03432"/>
    </source>
</evidence>
<feature type="domain" description="MobA/VirD2-like nuclease" evidence="2">
    <location>
        <begin position="23"/>
        <end position="153"/>
    </location>
</feature>
<keyword evidence="4" id="KW-1185">Reference proteome</keyword>
<gene>
    <name evidence="3" type="ORF">H9X91_11140</name>
</gene>
<dbReference type="EMBL" id="JACSNX010000020">
    <property type="protein sequence ID" value="MBM6851991.1"/>
    <property type="molecule type" value="Genomic_DNA"/>
</dbReference>
<comment type="caution">
    <text evidence="3">The sequence shown here is derived from an EMBL/GenBank/DDBJ whole genome shotgun (WGS) entry which is preliminary data.</text>
</comment>
<evidence type="ECO:0000313" key="4">
    <source>
        <dbReference type="Proteomes" id="UP000719500"/>
    </source>
</evidence>
<dbReference type="RefSeq" id="WP_204805104.1">
    <property type="nucleotide sequence ID" value="NZ_JACSNX010000020.1"/>
</dbReference>
<feature type="compositionally biased region" description="Basic residues" evidence="1">
    <location>
        <begin position="423"/>
        <end position="433"/>
    </location>
</feature>
<feature type="compositionally biased region" description="Basic and acidic residues" evidence="1">
    <location>
        <begin position="434"/>
        <end position="459"/>
    </location>
</feature>
<evidence type="ECO:0000313" key="3">
    <source>
        <dbReference type="EMBL" id="MBM6851991.1"/>
    </source>
</evidence>
<feature type="region of interest" description="Disordered" evidence="1">
    <location>
        <begin position="412"/>
        <end position="459"/>
    </location>
</feature>
<feature type="compositionally biased region" description="Gly residues" evidence="1">
    <location>
        <begin position="337"/>
        <end position="353"/>
    </location>
</feature>
<dbReference type="Proteomes" id="UP000719500">
    <property type="component" value="Unassembled WGS sequence"/>
</dbReference>
<feature type="compositionally biased region" description="Basic and acidic residues" evidence="1">
    <location>
        <begin position="412"/>
        <end position="422"/>
    </location>
</feature>
<accession>A0ABS2FYC5</accession>
<evidence type="ECO:0000256" key="1">
    <source>
        <dbReference type="SAM" id="MobiDB-lite"/>
    </source>
</evidence>